<evidence type="ECO:0000313" key="2">
    <source>
        <dbReference type="EMBL" id="TCO76414.1"/>
    </source>
</evidence>
<dbReference type="SUPFAM" id="SSF52540">
    <property type="entry name" value="P-loop containing nucleoside triphosphate hydrolases"/>
    <property type="match status" value="1"/>
</dbReference>
<gene>
    <name evidence="2" type="ORF">EV214_10816</name>
</gene>
<dbReference type="OrthoDB" id="5429664at2"/>
<accession>A0A4R2KRT3</accession>
<sequence>MKIIGLVGSSGTGKSYRAISLAHEKDIDYIIDDGLLIKGNKILGGKSAKRQNTSVTAVKTALFMHKEHREEVMNAIKKEEPNGILILGTSKRMIQKIATQLKVDGIYEYVSIEEISSEEERKIAKKQRTELGKHVIPVPTFEIKKNFSGYFIDPLKILRKKKDDTMQISEKSIVRPTFSYMGKYTISDKVISDLTQHAVKQIKGIDKVLRVNVRNYPDGIVMHIEFTILYGKPIHKLVRNAQEKIKQEVEDMTALNIVAINVVIKKIIVAE</sequence>
<organism evidence="2 3">
    <name type="scientific">Marinisporobacter balticus</name>
    <dbReference type="NCBI Taxonomy" id="2018667"/>
    <lineage>
        <taxon>Bacteria</taxon>
        <taxon>Bacillati</taxon>
        <taxon>Bacillota</taxon>
        <taxon>Clostridia</taxon>
        <taxon>Peptostreptococcales</taxon>
        <taxon>Thermotaleaceae</taxon>
        <taxon>Marinisporobacter</taxon>
    </lineage>
</organism>
<reference evidence="2 3" key="1">
    <citation type="submission" date="2019-03" db="EMBL/GenBank/DDBJ databases">
        <title>Genomic Encyclopedia of Type Strains, Phase IV (KMG-IV): sequencing the most valuable type-strain genomes for metagenomic binning, comparative biology and taxonomic classification.</title>
        <authorList>
            <person name="Goeker M."/>
        </authorList>
    </citation>
    <scope>NUCLEOTIDE SEQUENCE [LARGE SCALE GENOMIC DNA]</scope>
    <source>
        <strain evidence="2 3">DSM 102940</strain>
    </source>
</reference>
<dbReference type="InterPro" id="IPR005531">
    <property type="entry name" value="Asp23"/>
</dbReference>
<comment type="caution">
    <text evidence="2">The sequence shown here is derived from an EMBL/GenBank/DDBJ whole genome shotgun (WGS) entry which is preliminary data.</text>
</comment>
<evidence type="ECO:0000256" key="1">
    <source>
        <dbReference type="ARBA" id="ARBA00005721"/>
    </source>
</evidence>
<proteinExistence type="inferred from homology"/>
<dbReference type="InterPro" id="IPR027417">
    <property type="entry name" value="P-loop_NTPase"/>
</dbReference>
<dbReference type="Pfam" id="PF03780">
    <property type="entry name" value="Asp23"/>
    <property type="match status" value="1"/>
</dbReference>
<protein>
    <submittedName>
        <fullName evidence="2">Putative alkaline shock family protein YloU</fullName>
    </submittedName>
</protein>
<name>A0A4R2KRT3_9FIRM</name>
<dbReference type="AlphaFoldDB" id="A0A4R2KRT3"/>
<comment type="similarity">
    <text evidence="1">Belongs to the asp23 family.</text>
</comment>
<dbReference type="EMBL" id="SLWV01000008">
    <property type="protein sequence ID" value="TCO76414.1"/>
    <property type="molecule type" value="Genomic_DNA"/>
</dbReference>
<evidence type="ECO:0000313" key="3">
    <source>
        <dbReference type="Proteomes" id="UP000294919"/>
    </source>
</evidence>
<dbReference type="RefSeq" id="WP_132244344.1">
    <property type="nucleotide sequence ID" value="NZ_SLWV01000008.1"/>
</dbReference>
<keyword evidence="3" id="KW-1185">Reference proteome</keyword>
<dbReference type="Proteomes" id="UP000294919">
    <property type="component" value="Unassembled WGS sequence"/>
</dbReference>